<dbReference type="EMBL" id="BAABRL010000005">
    <property type="protein sequence ID" value="GAA5495794.1"/>
    <property type="molecule type" value="Genomic_DNA"/>
</dbReference>
<keyword evidence="2" id="KW-1185">Reference proteome</keyword>
<gene>
    <name evidence="1" type="ORF">Rhal01_01973</name>
</gene>
<dbReference type="Gene3D" id="1.25.40.10">
    <property type="entry name" value="Tetratricopeptide repeat domain"/>
    <property type="match status" value="1"/>
</dbReference>
<evidence type="ECO:0000313" key="1">
    <source>
        <dbReference type="EMBL" id="GAA5495794.1"/>
    </source>
</evidence>
<sequence length="407" mass="46840">MGDGAVAKETQTRVEFLKSDTSKNSAKHDVEVEQTLGKILAALKAGDQKSLASYVELDRMIKSLKKRGLIDQMGEEKRESFTKLGSMAMAKGLMQMQEMLELDKVRVVNIQVENDKHLVVYTKLWSRYLQSYCCMRWWLVKNENGEWKAYDYEDLDSNLRASSLLGLLLRDMGKKDAPWGQEFGALCVHLSRYRMSEDEGVDIDVIHKSVDKLLKMELPREVEMFARYFKMTTYYELGEYELAKGELDKMLVLDADIVGLVFMQGEIAYGLEKYGEAIKHYEKYASIMGWDSDIHEAMSDTYQEMGEDLKAEKHAKLGLKDNPDALGCVASLAIVLPEDRRKELLPHIEASSRPEEAFEVTIDYLLAMEEYDYAQWLIHSVQDEMHAHKELLTEYQDVLDDLQSDEE</sequence>
<dbReference type="InterPro" id="IPR011990">
    <property type="entry name" value="TPR-like_helical_dom_sf"/>
</dbReference>
<evidence type="ECO:0008006" key="3">
    <source>
        <dbReference type="Google" id="ProtNLM"/>
    </source>
</evidence>
<proteinExistence type="predicted"/>
<organism evidence="1 2">
    <name type="scientific">Rubritalea halochordaticola</name>
    <dbReference type="NCBI Taxonomy" id="714537"/>
    <lineage>
        <taxon>Bacteria</taxon>
        <taxon>Pseudomonadati</taxon>
        <taxon>Verrucomicrobiota</taxon>
        <taxon>Verrucomicrobiia</taxon>
        <taxon>Verrucomicrobiales</taxon>
        <taxon>Rubritaleaceae</taxon>
        <taxon>Rubritalea</taxon>
    </lineage>
</organism>
<accession>A0ABP9UZB2</accession>
<dbReference type="SUPFAM" id="SSF48452">
    <property type="entry name" value="TPR-like"/>
    <property type="match status" value="1"/>
</dbReference>
<protein>
    <recommendedName>
        <fullName evidence="3">Tetratricopeptide repeat protein</fullName>
    </recommendedName>
</protein>
<dbReference type="Proteomes" id="UP001424741">
    <property type="component" value="Unassembled WGS sequence"/>
</dbReference>
<evidence type="ECO:0000313" key="2">
    <source>
        <dbReference type="Proteomes" id="UP001424741"/>
    </source>
</evidence>
<name>A0ABP9UZB2_9BACT</name>
<reference evidence="1 2" key="1">
    <citation type="submission" date="2024-02" db="EMBL/GenBank/DDBJ databases">
        <title>Rubritalea halochordaticola NBRC 107102.</title>
        <authorList>
            <person name="Ichikawa N."/>
            <person name="Katano-Makiyama Y."/>
            <person name="Hidaka K."/>
        </authorList>
    </citation>
    <scope>NUCLEOTIDE SEQUENCE [LARGE SCALE GENOMIC DNA]</scope>
    <source>
        <strain evidence="1 2">NBRC 107102</strain>
    </source>
</reference>
<comment type="caution">
    <text evidence="1">The sequence shown here is derived from an EMBL/GenBank/DDBJ whole genome shotgun (WGS) entry which is preliminary data.</text>
</comment>